<organism evidence="10 11">
    <name type="scientific">Streptomyces cavernicola</name>
    <dbReference type="NCBI Taxonomy" id="3043613"/>
    <lineage>
        <taxon>Bacteria</taxon>
        <taxon>Bacillati</taxon>
        <taxon>Actinomycetota</taxon>
        <taxon>Actinomycetes</taxon>
        <taxon>Kitasatosporales</taxon>
        <taxon>Streptomycetaceae</taxon>
        <taxon>Streptomyces</taxon>
    </lineage>
</organism>
<evidence type="ECO:0000256" key="3">
    <source>
        <dbReference type="ARBA" id="ARBA00022729"/>
    </source>
</evidence>
<evidence type="ECO:0000256" key="2">
    <source>
        <dbReference type="ARBA" id="ARBA00022679"/>
    </source>
</evidence>
<evidence type="ECO:0000256" key="1">
    <source>
        <dbReference type="ARBA" id="ARBA00010062"/>
    </source>
</evidence>
<dbReference type="Gene3D" id="1.10.510.10">
    <property type="entry name" value="Transferase(Phosphotransferase) domain 1"/>
    <property type="match status" value="1"/>
</dbReference>
<keyword evidence="6 7" id="KW-0067">ATP-binding</keyword>
<accession>A0ABT6SBS4</accession>
<dbReference type="PANTHER" id="PTHR43289:SF34">
    <property type="entry name" value="SERINE_THREONINE-PROTEIN KINASE YBDM-RELATED"/>
    <property type="match status" value="1"/>
</dbReference>
<dbReference type="InterPro" id="IPR008271">
    <property type="entry name" value="Ser/Thr_kinase_AS"/>
</dbReference>
<feature type="compositionally biased region" description="Low complexity" evidence="8">
    <location>
        <begin position="322"/>
        <end position="339"/>
    </location>
</feature>
<dbReference type="InterPro" id="IPR028082">
    <property type="entry name" value="Peripla_BP_I"/>
</dbReference>
<dbReference type="InterPro" id="IPR028081">
    <property type="entry name" value="Leu-bd"/>
</dbReference>
<evidence type="ECO:0000313" key="11">
    <source>
        <dbReference type="Proteomes" id="UP001223978"/>
    </source>
</evidence>
<dbReference type="Gene3D" id="3.30.200.20">
    <property type="entry name" value="Phosphorylase Kinase, domain 1"/>
    <property type="match status" value="1"/>
</dbReference>
<dbReference type="CDD" id="cd06342">
    <property type="entry name" value="PBP1_ABC_LIVBP-like"/>
    <property type="match status" value="1"/>
</dbReference>
<feature type="region of interest" description="Disordered" evidence="8">
    <location>
        <begin position="309"/>
        <end position="339"/>
    </location>
</feature>
<evidence type="ECO:0000256" key="4">
    <source>
        <dbReference type="ARBA" id="ARBA00022741"/>
    </source>
</evidence>
<dbReference type="InterPro" id="IPR011009">
    <property type="entry name" value="Kinase-like_dom_sf"/>
</dbReference>
<feature type="domain" description="Protein kinase" evidence="9">
    <location>
        <begin position="26"/>
        <end position="288"/>
    </location>
</feature>
<dbReference type="Proteomes" id="UP001223978">
    <property type="component" value="Unassembled WGS sequence"/>
</dbReference>
<feature type="binding site" evidence="7">
    <location>
        <position position="54"/>
    </location>
    <ligand>
        <name>ATP</name>
        <dbReference type="ChEBI" id="CHEBI:30616"/>
    </ligand>
</feature>
<evidence type="ECO:0000259" key="9">
    <source>
        <dbReference type="PROSITE" id="PS50011"/>
    </source>
</evidence>
<dbReference type="RefSeq" id="WP_282543588.1">
    <property type="nucleotide sequence ID" value="NZ_JASCIQ010000017.1"/>
</dbReference>
<keyword evidence="11" id="KW-1185">Reference proteome</keyword>
<feature type="compositionally biased region" description="Pro residues" evidence="8">
    <location>
        <begin position="309"/>
        <end position="319"/>
    </location>
</feature>
<dbReference type="SUPFAM" id="SSF53822">
    <property type="entry name" value="Periplasmic binding protein-like I"/>
    <property type="match status" value="1"/>
</dbReference>
<dbReference type="PROSITE" id="PS00108">
    <property type="entry name" value="PROTEIN_KINASE_ST"/>
    <property type="match status" value="1"/>
</dbReference>
<dbReference type="CDD" id="cd14014">
    <property type="entry name" value="STKc_PknB_like"/>
    <property type="match status" value="1"/>
</dbReference>
<dbReference type="Pfam" id="PF00069">
    <property type="entry name" value="Pkinase"/>
    <property type="match status" value="1"/>
</dbReference>
<evidence type="ECO:0000256" key="6">
    <source>
        <dbReference type="ARBA" id="ARBA00022840"/>
    </source>
</evidence>
<keyword evidence="4 7" id="KW-0547">Nucleotide-binding</keyword>
<keyword evidence="3" id="KW-0732">Signal</keyword>
<reference evidence="10 11" key="1">
    <citation type="submission" date="2023-05" db="EMBL/GenBank/DDBJ databases">
        <title>Draft genome sequence of Streptomyces sp. B-S-A6 isolated from a cave soil in Thailand.</title>
        <authorList>
            <person name="Chamroensaksri N."/>
            <person name="Muangham S."/>
        </authorList>
    </citation>
    <scope>NUCLEOTIDE SEQUENCE [LARGE SCALE GENOMIC DNA]</scope>
    <source>
        <strain evidence="10 11">B-S-A6</strain>
    </source>
</reference>
<dbReference type="PANTHER" id="PTHR43289">
    <property type="entry name" value="MITOGEN-ACTIVATED PROTEIN KINASE KINASE KINASE 20-RELATED"/>
    <property type="match status" value="1"/>
</dbReference>
<dbReference type="GO" id="GO:0016301">
    <property type="term" value="F:kinase activity"/>
    <property type="evidence" value="ECO:0007669"/>
    <property type="project" value="UniProtKB-KW"/>
</dbReference>
<protein>
    <submittedName>
        <fullName evidence="10">Bifunctional serine/threonine-protein kinase/ABC transporter substrate-binding protein</fullName>
    </submittedName>
</protein>
<sequence length="749" mass="77923">MSEEARGRPAAVLPLRPGDPAEIGGRALLGRLGAGGMGVVFLARSPDGTHAAVKLVRAEHAADPRFRVRFRRESQAAARLSGRWLVPVLDADPEARLPWLATPFVPGPSLAEAVDGYGPLPEPAVRVLGVRLAEALAEVHAAGLVHRDVKPGNVLLALDGPRLIDFGIARADGGTALTASGLVIGSPGFLSPEQAQARSDTAGPPSDVFALGCVLAYAATGRRPFDAATVAGSLFRTVHEEPDLTGAPAALLPLLHACLAKSPADRPDTTAVREELAADSPVADGSWLPAPLPGIVAERTAAVLSLPVPEPPVPEPPASDPGATAEDGTAAATVHGTGRPTRRRLLRIGLGAGLGAAAAGAGLYAARGARTGGGKAALPRHTIGLHADLSGDQRESGRAQQRGAQLAVSHFNAAEDRPFDLELKVRDDRGEARTAAEVAGRFVADRAVVAVLGPTGDAGFTAAAERYEEALLPMVTVSASPSLLNLGSRQALFQLRADTTELGTAFVRHLGAVERIAHTAVVDDRAATGDEDWGLVERIQQAPPTGGRVTVHQVAQDDGEFDAAAAAVRKSGAGAVVYAGTSPSRAARCALALRRGGFDGPRMAPEPVLRPERSRFPFLQEAGDAAEGWLCVATYADASRLPAARRFTAAYAERFPDAPAPGPAAPFALEAYDALLLVARSLRRPSEGGPERGSTTTRLRAARYDGLAKPLGFNPADGSFEWLEGLFLYRVEQGAVKFLGNYRDVTEPV</sequence>
<dbReference type="PROSITE" id="PS00107">
    <property type="entry name" value="PROTEIN_KINASE_ATP"/>
    <property type="match status" value="1"/>
</dbReference>
<dbReference type="EMBL" id="JASCIQ010000017">
    <property type="protein sequence ID" value="MDI3405650.1"/>
    <property type="molecule type" value="Genomic_DNA"/>
</dbReference>
<proteinExistence type="inferred from homology"/>
<evidence type="ECO:0000256" key="5">
    <source>
        <dbReference type="ARBA" id="ARBA00022777"/>
    </source>
</evidence>
<dbReference type="SUPFAM" id="SSF56112">
    <property type="entry name" value="Protein kinase-like (PK-like)"/>
    <property type="match status" value="1"/>
</dbReference>
<dbReference type="Gene3D" id="3.40.50.2300">
    <property type="match status" value="2"/>
</dbReference>
<evidence type="ECO:0000256" key="7">
    <source>
        <dbReference type="PROSITE-ProRule" id="PRU10141"/>
    </source>
</evidence>
<keyword evidence="5 10" id="KW-0418">Kinase</keyword>
<dbReference type="PROSITE" id="PS50011">
    <property type="entry name" value="PROTEIN_KINASE_DOM"/>
    <property type="match status" value="1"/>
</dbReference>
<name>A0ABT6SBS4_9ACTN</name>
<evidence type="ECO:0000256" key="8">
    <source>
        <dbReference type="SAM" id="MobiDB-lite"/>
    </source>
</evidence>
<gene>
    <name evidence="10" type="ORF">QIS96_17710</name>
</gene>
<evidence type="ECO:0000313" key="10">
    <source>
        <dbReference type="EMBL" id="MDI3405650.1"/>
    </source>
</evidence>
<dbReference type="InterPro" id="IPR017441">
    <property type="entry name" value="Protein_kinase_ATP_BS"/>
</dbReference>
<dbReference type="SMART" id="SM00220">
    <property type="entry name" value="S_TKc"/>
    <property type="match status" value="1"/>
</dbReference>
<comment type="similarity">
    <text evidence="1">Belongs to the leucine-binding protein family.</text>
</comment>
<dbReference type="Pfam" id="PF13458">
    <property type="entry name" value="Peripla_BP_6"/>
    <property type="match status" value="1"/>
</dbReference>
<keyword evidence="2" id="KW-0808">Transferase</keyword>
<dbReference type="InterPro" id="IPR000719">
    <property type="entry name" value="Prot_kinase_dom"/>
</dbReference>
<comment type="caution">
    <text evidence="10">The sequence shown here is derived from an EMBL/GenBank/DDBJ whole genome shotgun (WGS) entry which is preliminary data.</text>
</comment>